<proteinExistence type="predicted"/>
<evidence type="ECO:0000256" key="1">
    <source>
        <dbReference type="SAM" id="Phobius"/>
    </source>
</evidence>
<name>K6YEF4_9ALTE</name>
<keyword evidence="1" id="KW-0472">Membrane</keyword>
<dbReference type="STRING" id="1127673.GLIP_3941"/>
<keyword evidence="1" id="KW-0812">Transmembrane</keyword>
<sequence>MDFAIGNVNGSDSTHYVLHVDIVRTIKKARIDNKAHNFLILGFPFYMYIYTVLFLINAKPVFIKAL</sequence>
<keyword evidence="1" id="KW-1133">Transmembrane helix</keyword>
<reference evidence="2 3" key="1">
    <citation type="journal article" date="2017" name="Antonie Van Leeuwenhoek">
        <title>Rhizobium rhizosphaerae sp. nov., a novel species isolated from rice rhizosphere.</title>
        <authorList>
            <person name="Zhao J.J."/>
            <person name="Zhang J."/>
            <person name="Zhang R.J."/>
            <person name="Zhang C.W."/>
            <person name="Yin H.Q."/>
            <person name="Zhang X.X."/>
        </authorList>
    </citation>
    <scope>NUCLEOTIDE SEQUENCE [LARGE SCALE GENOMIC DNA]</scope>
    <source>
        <strain evidence="2 3">E3</strain>
    </source>
</reference>
<feature type="transmembrane region" description="Helical" evidence="1">
    <location>
        <begin position="37"/>
        <end position="56"/>
    </location>
</feature>
<evidence type="ECO:0000313" key="3">
    <source>
        <dbReference type="Proteomes" id="UP000006334"/>
    </source>
</evidence>
<accession>K6YEF4</accession>
<comment type="caution">
    <text evidence="2">The sequence shown here is derived from an EMBL/GenBank/DDBJ whole genome shotgun (WGS) entry which is preliminary data.</text>
</comment>
<evidence type="ECO:0000313" key="2">
    <source>
        <dbReference type="EMBL" id="GAC16552.1"/>
    </source>
</evidence>
<dbReference type="EMBL" id="BAEN01000076">
    <property type="protein sequence ID" value="GAC16552.1"/>
    <property type="molecule type" value="Genomic_DNA"/>
</dbReference>
<keyword evidence="3" id="KW-1185">Reference proteome</keyword>
<dbReference type="AlphaFoldDB" id="K6YEF4"/>
<organism evidence="2 3">
    <name type="scientific">Aliiglaciecola lipolytica E3</name>
    <dbReference type="NCBI Taxonomy" id="1127673"/>
    <lineage>
        <taxon>Bacteria</taxon>
        <taxon>Pseudomonadati</taxon>
        <taxon>Pseudomonadota</taxon>
        <taxon>Gammaproteobacteria</taxon>
        <taxon>Alteromonadales</taxon>
        <taxon>Alteromonadaceae</taxon>
        <taxon>Aliiglaciecola</taxon>
    </lineage>
</organism>
<protein>
    <submittedName>
        <fullName evidence="2">Uncharacterized protein</fullName>
    </submittedName>
</protein>
<dbReference type="Proteomes" id="UP000006334">
    <property type="component" value="Unassembled WGS sequence"/>
</dbReference>
<gene>
    <name evidence="2" type="ORF">GLIP_3941</name>
</gene>